<dbReference type="CDD" id="cd08249">
    <property type="entry name" value="enoyl_reductase_like"/>
    <property type="match status" value="1"/>
</dbReference>
<dbReference type="SUPFAM" id="SSF50129">
    <property type="entry name" value="GroES-like"/>
    <property type="match status" value="1"/>
</dbReference>
<dbReference type="AlphaFoldDB" id="A0A5C3P2G1"/>
<accession>A0A5C3P2G1</accession>
<dbReference type="InterPro" id="IPR011032">
    <property type="entry name" value="GroES-like_sf"/>
</dbReference>
<proteinExistence type="predicted"/>
<dbReference type="PANTHER" id="PTHR45348:SF3">
    <property type="entry name" value="ENOYL REDUCTASE (ER) DOMAIN-CONTAINING PROTEIN"/>
    <property type="match status" value="1"/>
</dbReference>
<dbReference type="GO" id="GO:0016651">
    <property type="term" value="F:oxidoreductase activity, acting on NAD(P)H"/>
    <property type="evidence" value="ECO:0007669"/>
    <property type="project" value="InterPro"/>
</dbReference>
<name>A0A5C3P2G1_9APHY</name>
<dbReference type="STRING" id="1314778.A0A5C3P2G1"/>
<evidence type="ECO:0000313" key="3">
    <source>
        <dbReference type="Proteomes" id="UP000308197"/>
    </source>
</evidence>
<organism evidence="2 3">
    <name type="scientific">Polyporus arcularius HHB13444</name>
    <dbReference type="NCBI Taxonomy" id="1314778"/>
    <lineage>
        <taxon>Eukaryota</taxon>
        <taxon>Fungi</taxon>
        <taxon>Dikarya</taxon>
        <taxon>Basidiomycota</taxon>
        <taxon>Agaricomycotina</taxon>
        <taxon>Agaricomycetes</taxon>
        <taxon>Polyporales</taxon>
        <taxon>Polyporaceae</taxon>
        <taxon>Polyporus</taxon>
    </lineage>
</organism>
<dbReference type="Proteomes" id="UP000308197">
    <property type="component" value="Unassembled WGS sequence"/>
</dbReference>
<dbReference type="Pfam" id="PF00107">
    <property type="entry name" value="ADH_zinc_N"/>
    <property type="match status" value="1"/>
</dbReference>
<gene>
    <name evidence="2" type="ORF">K466DRAFT_528282</name>
</gene>
<feature type="domain" description="Enoyl reductase (ER)" evidence="1">
    <location>
        <begin position="12"/>
        <end position="349"/>
    </location>
</feature>
<dbReference type="SUPFAM" id="SSF51735">
    <property type="entry name" value="NAD(P)-binding Rossmann-fold domains"/>
    <property type="match status" value="1"/>
</dbReference>
<dbReference type="PANTHER" id="PTHR45348">
    <property type="entry name" value="HYPOTHETICAL OXIDOREDUCTASE (EUROFUNG)"/>
    <property type="match status" value="1"/>
</dbReference>
<dbReference type="Gene3D" id="3.90.180.10">
    <property type="entry name" value="Medium-chain alcohol dehydrogenases, catalytic domain"/>
    <property type="match status" value="1"/>
</dbReference>
<dbReference type="InterPro" id="IPR020843">
    <property type="entry name" value="ER"/>
</dbReference>
<keyword evidence="3" id="KW-1185">Reference proteome</keyword>
<reference evidence="2 3" key="1">
    <citation type="journal article" date="2019" name="Nat. Ecol. Evol.">
        <title>Megaphylogeny resolves global patterns of mushroom evolution.</title>
        <authorList>
            <person name="Varga T."/>
            <person name="Krizsan K."/>
            <person name="Foldi C."/>
            <person name="Dima B."/>
            <person name="Sanchez-Garcia M."/>
            <person name="Sanchez-Ramirez S."/>
            <person name="Szollosi G.J."/>
            <person name="Szarkandi J.G."/>
            <person name="Papp V."/>
            <person name="Albert L."/>
            <person name="Andreopoulos W."/>
            <person name="Angelini C."/>
            <person name="Antonin V."/>
            <person name="Barry K.W."/>
            <person name="Bougher N.L."/>
            <person name="Buchanan P."/>
            <person name="Buyck B."/>
            <person name="Bense V."/>
            <person name="Catcheside P."/>
            <person name="Chovatia M."/>
            <person name="Cooper J."/>
            <person name="Damon W."/>
            <person name="Desjardin D."/>
            <person name="Finy P."/>
            <person name="Geml J."/>
            <person name="Haridas S."/>
            <person name="Hughes K."/>
            <person name="Justo A."/>
            <person name="Karasinski D."/>
            <person name="Kautmanova I."/>
            <person name="Kiss B."/>
            <person name="Kocsube S."/>
            <person name="Kotiranta H."/>
            <person name="LaButti K.M."/>
            <person name="Lechner B.E."/>
            <person name="Liimatainen K."/>
            <person name="Lipzen A."/>
            <person name="Lukacs Z."/>
            <person name="Mihaltcheva S."/>
            <person name="Morgado L.N."/>
            <person name="Niskanen T."/>
            <person name="Noordeloos M.E."/>
            <person name="Ohm R.A."/>
            <person name="Ortiz-Santana B."/>
            <person name="Ovrebo C."/>
            <person name="Racz N."/>
            <person name="Riley R."/>
            <person name="Savchenko A."/>
            <person name="Shiryaev A."/>
            <person name="Soop K."/>
            <person name="Spirin V."/>
            <person name="Szebenyi C."/>
            <person name="Tomsovsky M."/>
            <person name="Tulloss R.E."/>
            <person name="Uehling J."/>
            <person name="Grigoriev I.V."/>
            <person name="Vagvolgyi C."/>
            <person name="Papp T."/>
            <person name="Martin F.M."/>
            <person name="Miettinen O."/>
            <person name="Hibbett D.S."/>
            <person name="Nagy L.G."/>
        </authorList>
    </citation>
    <scope>NUCLEOTIDE SEQUENCE [LARGE SCALE GENOMIC DNA]</scope>
    <source>
        <strain evidence="2 3">HHB13444</strain>
    </source>
</reference>
<dbReference type="Pfam" id="PF08240">
    <property type="entry name" value="ADH_N"/>
    <property type="match status" value="1"/>
</dbReference>
<evidence type="ECO:0000313" key="2">
    <source>
        <dbReference type="EMBL" id="TFK83845.1"/>
    </source>
</evidence>
<dbReference type="EMBL" id="ML211361">
    <property type="protein sequence ID" value="TFK83845.1"/>
    <property type="molecule type" value="Genomic_DNA"/>
</dbReference>
<dbReference type="Gene3D" id="3.40.50.720">
    <property type="entry name" value="NAD(P)-binding Rossmann-like Domain"/>
    <property type="match status" value="1"/>
</dbReference>
<dbReference type="InterPro" id="IPR013149">
    <property type="entry name" value="ADH-like_C"/>
</dbReference>
<dbReference type="InParanoid" id="A0A5C3P2G1"/>
<dbReference type="SMART" id="SM00829">
    <property type="entry name" value="PKS_ER"/>
    <property type="match status" value="1"/>
</dbReference>
<protein>
    <submittedName>
        <fullName evidence="2">GroES-like protein</fullName>
    </submittedName>
</protein>
<evidence type="ECO:0000259" key="1">
    <source>
        <dbReference type="SMART" id="SM00829"/>
    </source>
</evidence>
<dbReference type="InterPro" id="IPR013154">
    <property type="entry name" value="ADH-like_N"/>
</dbReference>
<dbReference type="InterPro" id="IPR036291">
    <property type="entry name" value="NAD(P)-bd_dom_sf"/>
</dbReference>
<sequence>MPAQHKALVTAAPFTQPELKDVPTPEPSSGQVLVKVVVAGIMPADWKIPTWGIWDDSYPMVLGFDGAGFVEDVGPDVTGFTKGDRVIFQGWRDEPGHAVRGTFQQYLAVPTYIVSKLPDRIPFEEGVTIFSPMSTVANSLYSHKPGTESLKLSPPWEDGRGKYAGKSAFVNGGATQVGQFALQWAKLSGFNPIISTASLHNTELLKSQGATHVIDRKLPHDAIVEQVKAIAGGLVDLSYDTVVEDETITLSAAAVRPGGQLVVILPGKEQLLQKLSEPKDVQWIIARGLQSTEQNKGALSGLLQTLPDLINEGVIKPTPHEVLPGGLRAVPAGLERLRNNQVSGLRLVVRPQETL</sequence>
<dbReference type="InterPro" id="IPR047122">
    <property type="entry name" value="Trans-enoyl_RdTase-like"/>
</dbReference>